<evidence type="ECO:0000313" key="1">
    <source>
        <dbReference type="EMBL" id="AEW58842.1"/>
    </source>
</evidence>
<proteinExistence type="predicted"/>
<dbReference type="GeneID" id="11845125"/>
<dbReference type="KEGG" id="kpm:KPHS_01440"/>
<dbReference type="PATRIC" id="fig|1125630.4.peg.143"/>
<dbReference type="RefSeq" id="WP_004152053.1">
    <property type="nucleotide sequence ID" value="NC_016845.1"/>
</dbReference>
<protein>
    <submittedName>
        <fullName evidence="1">Uncharacterized protein</fullName>
    </submittedName>
</protein>
<organism evidence="1 2">
    <name type="scientific">Klebsiella pneumoniae subsp. pneumoniae (strain HS11286)</name>
    <dbReference type="NCBI Taxonomy" id="1125630"/>
    <lineage>
        <taxon>Bacteria</taxon>
        <taxon>Pseudomonadati</taxon>
        <taxon>Pseudomonadota</taxon>
        <taxon>Gammaproteobacteria</taxon>
        <taxon>Enterobacterales</taxon>
        <taxon>Enterobacteriaceae</taxon>
        <taxon>Klebsiella/Raoultella group</taxon>
        <taxon>Klebsiella</taxon>
        <taxon>Klebsiella pneumoniae complex</taxon>
    </lineage>
</organism>
<name>A0A0H3GLL2_KLEPH</name>
<reference evidence="1 2" key="1">
    <citation type="journal article" date="2012" name="J. Bacteriol.">
        <title>Complete genome sequence of Klebsiella pneumoniae subsp. pneumoniae HS11286, a multidrug-resistant strain isolated from human sputum.</title>
        <authorList>
            <person name="Liu P."/>
            <person name="Li P."/>
            <person name="Jiang X."/>
            <person name="Bi D."/>
            <person name="Xie Y."/>
            <person name="Tai C."/>
            <person name="Deng Z."/>
            <person name="Rajakumar K."/>
            <person name="Ou H.Y."/>
        </authorList>
    </citation>
    <scope>NUCLEOTIDE SEQUENCE [LARGE SCALE GENOMIC DNA]</scope>
    <source>
        <strain evidence="1 2">HS11286</strain>
    </source>
</reference>
<sequence length="57" mass="5947">MAIASCGAIALLPRLHIDGSPKEKNACAEIRAGVKTGLFDNKLGASLNVMSMVFDEA</sequence>
<dbReference type="STRING" id="1125630.KPHS_01440"/>
<accession>A0A0H3GLL2</accession>
<keyword evidence="2" id="KW-1185">Reference proteome</keyword>
<dbReference type="AlphaFoldDB" id="A0A0H3GLL2"/>
<dbReference type="RefSeq" id="YP_005224444.1">
    <property type="nucleotide sequence ID" value="NC_016845.1"/>
</dbReference>
<gene>
    <name evidence="1" type="ordered locus">KPHS_01440</name>
</gene>
<evidence type="ECO:0000313" key="2">
    <source>
        <dbReference type="Proteomes" id="UP000007841"/>
    </source>
</evidence>
<dbReference type="Proteomes" id="UP000007841">
    <property type="component" value="Chromosome"/>
</dbReference>
<dbReference type="EMBL" id="CP003200">
    <property type="protein sequence ID" value="AEW58842.1"/>
    <property type="molecule type" value="Genomic_DNA"/>
</dbReference>
<dbReference type="HOGENOM" id="CLU_2990726_0_0_6"/>